<dbReference type="RefSeq" id="WP_231398956.1">
    <property type="nucleotide sequence ID" value="NZ_BONS01000012.1"/>
</dbReference>
<gene>
    <name evidence="2" type="ORF">IW245_005582</name>
</gene>
<organism evidence="2 3">
    <name type="scientific">Longispora fulva</name>
    <dbReference type="NCBI Taxonomy" id="619741"/>
    <lineage>
        <taxon>Bacteria</taxon>
        <taxon>Bacillati</taxon>
        <taxon>Actinomycetota</taxon>
        <taxon>Actinomycetes</taxon>
        <taxon>Micromonosporales</taxon>
        <taxon>Micromonosporaceae</taxon>
        <taxon>Longispora</taxon>
    </lineage>
</organism>
<reference evidence="2" key="1">
    <citation type="submission" date="2020-11" db="EMBL/GenBank/DDBJ databases">
        <title>Sequencing the genomes of 1000 actinobacteria strains.</title>
        <authorList>
            <person name="Klenk H.-P."/>
        </authorList>
    </citation>
    <scope>NUCLEOTIDE SEQUENCE</scope>
    <source>
        <strain evidence="2">DSM 45356</strain>
    </source>
</reference>
<protein>
    <submittedName>
        <fullName evidence="2">Uncharacterized protein</fullName>
    </submittedName>
</protein>
<dbReference type="Proteomes" id="UP000622552">
    <property type="component" value="Unassembled WGS sequence"/>
</dbReference>
<dbReference type="EMBL" id="JADOUF010000001">
    <property type="protein sequence ID" value="MBG6139388.1"/>
    <property type="molecule type" value="Genomic_DNA"/>
</dbReference>
<feature type="region of interest" description="Disordered" evidence="1">
    <location>
        <begin position="1"/>
        <end position="31"/>
    </location>
</feature>
<accession>A0A8J7GM61</accession>
<comment type="caution">
    <text evidence="2">The sequence shown here is derived from an EMBL/GenBank/DDBJ whole genome shotgun (WGS) entry which is preliminary data.</text>
</comment>
<keyword evidence="3" id="KW-1185">Reference proteome</keyword>
<evidence type="ECO:0000313" key="2">
    <source>
        <dbReference type="EMBL" id="MBG6139388.1"/>
    </source>
</evidence>
<name>A0A8J7GM61_9ACTN</name>
<evidence type="ECO:0000256" key="1">
    <source>
        <dbReference type="SAM" id="MobiDB-lite"/>
    </source>
</evidence>
<evidence type="ECO:0000313" key="3">
    <source>
        <dbReference type="Proteomes" id="UP000622552"/>
    </source>
</evidence>
<proteinExistence type="predicted"/>
<dbReference type="AlphaFoldDB" id="A0A8J7GM61"/>
<sequence>MTAITQNRGSPLRRSSTFERGNSFTEKPNSLDQLADRACEVQPSSLAGSVRFPQDVDSLARLALHDTLDP</sequence>